<organism evidence="1 2">
    <name type="scientific">Vararia minispora EC-137</name>
    <dbReference type="NCBI Taxonomy" id="1314806"/>
    <lineage>
        <taxon>Eukaryota</taxon>
        <taxon>Fungi</taxon>
        <taxon>Dikarya</taxon>
        <taxon>Basidiomycota</taxon>
        <taxon>Agaricomycotina</taxon>
        <taxon>Agaricomycetes</taxon>
        <taxon>Russulales</taxon>
        <taxon>Lachnocladiaceae</taxon>
        <taxon>Vararia</taxon>
    </lineage>
</organism>
<reference evidence="1" key="1">
    <citation type="submission" date="2021-02" db="EMBL/GenBank/DDBJ databases">
        <authorList>
            <consortium name="DOE Joint Genome Institute"/>
            <person name="Ahrendt S."/>
            <person name="Looney B.P."/>
            <person name="Miyauchi S."/>
            <person name="Morin E."/>
            <person name="Drula E."/>
            <person name="Courty P.E."/>
            <person name="Chicoki N."/>
            <person name="Fauchery L."/>
            <person name="Kohler A."/>
            <person name="Kuo A."/>
            <person name="Labutti K."/>
            <person name="Pangilinan J."/>
            <person name="Lipzen A."/>
            <person name="Riley R."/>
            <person name="Andreopoulos W."/>
            <person name="He G."/>
            <person name="Johnson J."/>
            <person name="Barry K.W."/>
            <person name="Grigoriev I.V."/>
            <person name="Nagy L."/>
            <person name="Hibbett D."/>
            <person name="Henrissat B."/>
            <person name="Matheny P.B."/>
            <person name="Labbe J."/>
            <person name="Martin F."/>
        </authorList>
    </citation>
    <scope>NUCLEOTIDE SEQUENCE</scope>
    <source>
        <strain evidence="1">EC-137</strain>
    </source>
</reference>
<evidence type="ECO:0000313" key="2">
    <source>
        <dbReference type="Proteomes" id="UP000814128"/>
    </source>
</evidence>
<comment type="caution">
    <text evidence="1">The sequence shown here is derived from an EMBL/GenBank/DDBJ whole genome shotgun (WGS) entry which is preliminary data.</text>
</comment>
<reference evidence="1" key="2">
    <citation type="journal article" date="2022" name="New Phytol.">
        <title>Evolutionary transition to the ectomycorrhizal habit in the genomes of a hyperdiverse lineage of mushroom-forming fungi.</title>
        <authorList>
            <person name="Looney B."/>
            <person name="Miyauchi S."/>
            <person name="Morin E."/>
            <person name="Drula E."/>
            <person name="Courty P.E."/>
            <person name="Kohler A."/>
            <person name="Kuo A."/>
            <person name="LaButti K."/>
            <person name="Pangilinan J."/>
            <person name="Lipzen A."/>
            <person name="Riley R."/>
            <person name="Andreopoulos W."/>
            <person name="He G."/>
            <person name="Johnson J."/>
            <person name="Nolan M."/>
            <person name="Tritt A."/>
            <person name="Barry K.W."/>
            <person name="Grigoriev I.V."/>
            <person name="Nagy L.G."/>
            <person name="Hibbett D."/>
            <person name="Henrissat B."/>
            <person name="Matheny P.B."/>
            <person name="Labbe J."/>
            <person name="Martin F.M."/>
        </authorList>
    </citation>
    <scope>NUCLEOTIDE SEQUENCE</scope>
    <source>
        <strain evidence="1">EC-137</strain>
    </source>
</reference>
<accession>A0ACB8Q7A1</accession>
<sequence>MSFPPAHIHGSNAADLAQYISIQNSWGAADQWYKSSPLLPPMPSDVRREQVRWMGSTSTFRGMCTLNGSIVFPDLSVCYYRIIYPTSSHQPSDSSVQRKAWYTYRPPPMTADALVLAHTTYGEDIASFVEGYEGTGQYVTNGECWSLAHEAIQYTTQRNPGRMPVPSLSRTHGHLIWCGRPGEGRWRGDDSHVRRGDIVEWRTARVESRRGWSILGDPEHTAVIVEDCVPSVAVSNGVSLPPAQLGTLTVVEQSRGSPPKRMSYALNELIAGEVWIYRPVCMREYVGAEFEVEAPPGAPIIEV</sequence>
<dbReference type="EMBL" id="MU273896">
    <property type="protein sequence ID" value="KAI0027483.1"/>
    <property type="molecule type" value="Genomic_DNA"/>
</dbReference>
<gene>
    <name evidence="1" type="ORF">K488DRAFT_61489</name>
</gene>
<name>A0ACB8Q7A1_9AGAM</name>
<evidence type="ECO:0000313" key="1">
    <source>
        <dbReference type="EMBL" id="KAI0027483.1"/>
    </source>
</evidence>
<keyword evidence="2" id="KW-1185">Reference proteome</keyword>
<protein>
    <submittedName>
        <fullName evidence="1">Uncharacterized protein</fullName>
    </submittedName>
</protein>
<proteinExistence type="predicted"/>
<dbReference type="Proteomes" id="UP000814128">
    <property type="component" value="Unassembled WGS sequence"/>
</dbReference>